<evidence type="ECO:0000256" key="11">
    <source>
        <dbReference type="SAM" id="MobiDB-lite"/>
    </source>
</evidence>
<keyword evidence="9" id="KW-0408">Iron</keyword>
<evidence type="ECO:0000256" key="4">
    <source>
        <dbReference type="ARBA" id="ARBA00022617"/>
    </source>
</evidence>
<name>A0A5N5XAX5_9EURO</name>
<dbReference type="CDD" id="cd08761">
    <property type="entry name" value="Cyt_b561_CYB561D2_like"/>
    <property type="match status" value="1"/>
</dbReference>
<proteinExistence type="predicted"/>
<evidence type="ECO:0000256" key="6">
    <source>
        <dbReference type="ARBA" id="ARBA00022723"/>
    </source>
</evidence>
<dbReference type="Gene3D" id="1.20.120.1770">
    <property type="match status" value="1"/>
</dbReference>
<feature type="transmembrane region" description="Helical" evidence="12">
    <location>
        <begin position="209"/>
        <end position="232"/>
    </location>
</feature>
<evidence type="ECO:0000256" key="12">
    <source>
        <dbReference type="SAM" id="Phobius"/>
    </source>
</evidence>
<keyword evidence="15" id="KW-1185">Reference proteome</keyword>
<reference evidence="14 15" key="1">
    <citation type="submission" date="2019-04" db="EMBL/GenBank/DDBJ databases">
        <title>Friends and foes A comparative genomics study of 23 Aspergillus species from section Flavi.</title>
        <authorList>
            <consortium name="DOE Joint Genome Institute"/>
            <person name="Kjaerbolling I."/>
            <person name="Vesth T."/>
            <person name="Frisvad J.C."/>
            <person name="Nybo J.L."/>
            <person name="Theobald S."/>
            <person name="Kildgaard S."/>
            <person name="Isbrandt T."/>
            <person name="Kuo A."/>
            <person name="Sato A."/>
            <person name="Lyhne E.K."/>
            <person name="Kogle M.E."/>
            <person name="Wiebenga A."/>
            <person name="Kun R.S."/>
            <person name="Lubbers R.J."/>
            <person name="Makela M.R."/>
            <person name="Barry K."/>
            <person name="Chovatia M."/>
            <person name="Clum A."/>
            <person name="Daum C."/>
            <person name="Haridas S."/>
            <person name="He G."/>
            <person name="LaButti K."/>
            <person name="Lipzen A."/>
            <person name="Mondo S."/>
            <person name="Riley R."/>
            <person name="Salamov A."/>
            <person name="Simmons B.A."/>
            <person name="Magnuson J.K."/>
            <person name="Henrissat B."/>
            <person name="Mortensen U.H."/>
            <person name="Larsen T.O."/>
            <person name="Devries R.P."/>
            <person name="Grigoriev I.V."/>
            <person name="Machida M."/>
            <person name="Baker S.E."/>
            <person name="Andersen M.R."/>
        </authorList>
    </citation>
    <scope>NUCLEOTIDE SEQUENCE [LARGE SCALE GENOMIC DNA]</scope>
    <source>
        <strain evidence="14 15">CBS 151.66</strain>
    </source>
</reference>
<sequence>MASATGIPQDHPQTIQAREDEPLLGRPGDVVQKEDHYIVYNLFTGTASLAQFGIWIIAILVWAGIFSHPLIPFSAHPLLNSSALLLQAQAVLILQPTASPQQKLKGTRIHYTIQSISVAAFTAALIVIEVNKGDHARFTSPHGVMGLITYILIIIQAFGGVIQYFVPVKALGSVDNGRKLYKYHRLSGYVLLVLELATVTAATRTTFNLSVLAIPTWAVVVGAVLVISGVGARVKKHKLGI</sequence>
<dbReference type="GO" id="GO:0016020">
    <property type="term" value="C:membrane"/>
    <property type="evidence" value="ECO:0007669"/>
    <property type="project" value="UniProtKB-SubCell"/>
</dbReference>
<feature type="transmembrane region" description="Helical" evidence="12">
    <location>
        <begin position="148"/>
        <end position="166"/>
    </location>
</feature>
<dbReference type="GO" id="GO:0140575">
    <property type="term" value="F:transmembrane monodehydroascorbate reductase activity"/>
    <property type="evidence" value="ECO:0007669"/>
    <property type="project" value="InterPro"/>
</dbReference>
<evidence type="ECO:0000259" key="13">
    <source>
        <dbReference type="PROSITE" id="PS50939"/>
    </source>
</evidence>
<feature type="transmembrane region" description="Helical" evidence="12">
    <location>
        <begin position="109"/>
        <end position="128"/>
    </location>
</feature>
<keyword evidence="3" id="KW-0813">Transport</keyword>
<comment type="cofactor">
    <cofactor evidence="1">
        <name>heme b</name>
        <dbReference type="ChEBI" id="CHEBI:60344"/>
    </cofactor>
</comment>
<evidence type="ECO:0000256" key="1">
    <source>
        <dbReference type="ARBA" id="ARBA00001970"/>
    </source>
</evidence>
<evidence type="ECO:0000256" key="2">
    <source>
        <dbReference type="ARBA" id="ARBA00004141"/>
    </source>
</evidence>
<gene>
    <name evidence="14" type="ORF">BDV29DRAFT_36130</name>
</gene>
<comment type="subcellular location">
    <subcellularLocation>
        <location evidence="2">Membrane</location>
        <topology evidence="2">Multi-pass membrane protein</topology>
    </subcellularLocation>
</comment>
<keyword evidence="5 12" id="KW-0812">Transmembrane</keyword>
<feature type="domain" description="Cytochrome b561" evidence="13">
    <location>
        <begin position="40"/>
        <end position="237"/>
    </location>
</feature>
<protein>
    <recommendedName>
        <fullName evidence="13">Cytochrome b561 domain-containing protein</fullName>
    </recommendedName>
</protein>
<evidence type="ECO:0000256" key="10">
    <source>
        <dbReference type="ARBA" id="ARBA00023136"/>
    </source>
</evidence>
<evidence type="ECO:0000256" key="7">
    <source>
        <dbReference type="ARBA" id="ARBA00022982"/>
    </source>
</evidence>
<dbReference type="OrthoDB" id="432881at2759"/>
<keyword evidence="10 12" id="KW-0472">Membrane</keyword>
<dbReference type="PANTHER" id="PTHR15422">
    <property type="entry name" value="OS05G0565100 PROTEIN"/>
    <property type="match status" value="1"/>
</dbReference>
<dbReference type="AlphaFoldDB" id="A0A5N5XAX5"/>
<organism evidence="14 15">
    <name type="scientific">Aspergillus leporis</name>
    <dbReference type="NCBI Taxonomy" id="41062"/>
    <lineage>
        <taxon>Eukaryota</taxon>
        <taxon>Fungi</taxon>
        <taxon>Dikarya</taxon>
        <taxon>Ascomycota</taxon>
        <taxon>Pezizomycotina</taxon>
        <taxon>Eurotiomycetes</taxon>
        <taxon>Eurotiomycetidae</taxon>
        <taxon>Eurotiales</taxon>
        <taxon>Aspergillaceae</taxon>
        <taxon>Aspergillus</taxon>
        <taxon>Aspergillus subgen. Circumdati</taxon>
    </lineage>
</organism>
<keyword evidence="8 12" id="KW-1133">Transmembrane helix</keyword>
<evidence type="ECO:0000256" key="3">
    <source>
        <dbReference type="ARBA" id="ARBA00022448"/>
    </source>
</evidence>
<feature type="region of interest" description="Disordered" evidence="11">
    <location>
        <begin position="1"/>
        <end position="26"/>
    </location>
</feature>
<evidence type="ECO:0000256" key="5">
    <source>
        <dbReference type="ARBA" id="ARBA00022692"/>
    </source>
</evidence>
<dbReference type="Proteomes" id="UP000326565">
    <property type="component" value="Unassembled WGS sequence"/>
</dbReference>
<accession>A0A5N5XAX5</accession>
<evidence type="ECO:0000313" key="15">
    <source>
        <dbReference type="Proteomes" id="UP000326565"/>
    </source>
</evidence>
<dbReference type="PANTHER" id="PTHR15422:SF45">
    <property type="entry name" value="CYTOCHROME B561 DOMAIN-CONTAINING PROTEIN"/>
    <property type="match status" value="1"/>
</dbReference>
<dbReference type="Pfam" id="PF03188">
    <property type="entry name" value="Cytochrom_B561"/>
    <property type="match status" value="1"/>
</dbReference>
<evidence type="ECO:0000256" key="8">
    <source>
        <dbReference type="ARBA" id="ARBA00022989"/>
    </source>
</evidence>
<keyword evidence="7" id="KW-0249">Electron transport</keyword>
<dbReference type="PROSITE" id="PS50939">
    <property type="entry name" value="CYTOCHROME_B561"/>
    <property type="match status" value="1"/>
</dbReference>
<feature type="transmembrane region" description="Helical" evidence="12">
    <location>
        <begin position="186"/>
        <end position="203"/>
    </location>
</feature>
<evidence type="ECO:0000313" key="14">
    <source>
        <dbReference type="EMBL" id="KAB8077831.1"/>
    </source>
</evidence>
<dbReference type="InterPro" id="IPR006593">
    <property type="entry name" value="Cyt_b561/ferric_Rdtase_TM"/>
</dbReference>
<keyword evidence="6" id="KW-0479">Metal-binding</keyword>
<feature type="transmembrane region" description="Helical" evidence="12">
    <location>
        <begin position="42"/>
        <end position="66"/>
    </location>
</feature>
<evidence type="ECO:0000256" key="9">
    <source>
        <dbReference type="ARBA" id="ARBA00023004"/>
    </source>
</evidence>
<dbReference type="EMBL" id="ML732164">
    <property type="protein sequence ID" value="KAB8077831.1"/>
    <property type="molecule type" value="Genomic_DNA"/>
</dbReference>
<dbReference type="InterPro" id="IPR045150">
    <property type="entry name" value="CYB561D1/2"/>
</dbReference>
<dbReference type="SMART" id="SM00665">
    <property type="entry name" value="B561"/>
    <property type="match status" value="1"/>
</dbReference>
<keyword evidence="4" id="KW-0349">Heme</keyword>
<dbReference type="GO" id="GO:0046872">
    <property type="term" value="F:metal ion binding"/>
    <property type="evidence" value="ECO:0007669"/>
    <property type="project" value="UniProtKB-KW"/>
</dbReference>